<dbReference type="PANTHER" id="PTHR11908:SF132">
    <property type="entry name" value="ALDEHYDE OXIDASE 1-RELATED"/>
    <property type="match status" value="1"/>
</dbReference>
<evidence type="ECO:0000313" key="6">
    <source>
        <dbReference type="Proteomes" id="UP001336250"/>
    </source>
</evidence>
<protein>
    <submittedName>
        <fullName evidence="5">Xanthine dehydrogenase family protein molybdopterin-binding subunit</fullName>
    </submittedName>
</protein>
<reference evidence="5 6" key="1">
    <citation type="submission" date="2024-02" db="EMBL/GenBank/DDBJ databases">
        <title>Genome sequence of Aquincola sp. MAHUQ-54.</title>
        <authorList>
            <person name="Huq M.A."/>
        </authorList>
    </citation>
    <scope>NUCLEOTIDE SEQUENCE [LARGE SCALE GENOMIC DNA]</scope>
    <source>
        <strain evidence="5 6">MAHUQ-54</strain>
    </source>
</reference>
<evidence type="ECO:0000256" key="1">
    <source>
        <dbReference type="ARBA" id="ARBA00022505"/>
    </source>
</evidence>
<dbReference type="InterPro" id="IPR036856">
    <property type="entry name" value="Ald_Oxase/Xan_DH_a/b_sf"/>
</dbReference>
<dbReference type="SMART" id="SM01008">
    <property type="entry name" value="Ald_Xan_dh_C"/>
    <property type="match status" value="1"/>
</dbReference>
<dbReference type="Gene3D" id="3.30.365.10">
    <property type="entry name" value="Aldehyde oxidase/xanthine dehydrogenase, molybdopterin binding domain"/>
    <property type="match status" value="4"/>
</dbReference>
<dbReference type="SUPFAM" id="SSF56003">
    <property type="entry name" value="Molybdenum cofactor-binding domain"/>
    <property type="match status" value="1"/>
</dbReference>
<dbReference type="Pfam" id="PF20256">
    <property type="entry name" value="MoCoBD_2"/>
    <property type="match status" value="1"/>
</dbReference>
<evidence type="ECO:0000256" key="3">
    <source>
        <dbReference type="SAM" id="MobiDB-lite"/>
    </source>
</evidence>
<dbReference type="RefSeq" id="WP_332292165.1">
    <property type="nucleotide sequence ID" value="NZ_JAZIBG010000048.1"/>
</dbReference>
<keyword evidence="2" id="KW-0560">Oxidoreductase</keyword>
<keyword evidence="1" id="KW-0500">Molybdenum</keyword>
<dbReference type="EMBL" id="JAZIBG010000048">
    <property type="protein sequence ID" value="MEF7616623.1"/>
    <property type="molecule type" value="Genomic_DNA"/>
</dbReference>
<dbReference type="Proteomes" id="UP001336250">
    <property type="component" value="Unassembled WGS sequence"/>
</dbReference>
<dbReference type="InterPro" id="IPR037165">
    <property type="entry name" value="AldOxase/xan_DH_Mopterin-bd_sf"/>
</dbReference>
<dbReference type="GO" id="GO:0005506">
    <property type="term" value="F:iron ion binding"/>
    <property type="evidence" value="ECO:0007669"/>
    <property type="project" value="InterPro"/>
</dbReference>
<dbReference type="AlphaFoldDB" id="A0AAW9QKE6"/>
<comment type="caution">
    <text evidence="5">The sequence shown here is derived from an EMBL/GenBank/DDBJ whole genome shotgun (WGS) entry which is preliminary data.</text>
</comment>
<accession>A0AAW9QKE6</accession>
<organism evidence="5 6">
    <name type="scientific">Aquincola agrisoli</name>
    <dbReference type="NCBI Taxonomy" id="3119538"/>
    <lineage>
        <taxon>Bacteria</taxon>
        <taxon>Pseudomonadati</taxon>
        <taxon>Pseudomonadota</taxon>
        <taxon>Betaproteobacteria</taxon>
        <taxon>Burkholderiales</taxon>
        <taxon>Sphaerotilaceae</taxon>
        <taxon>Aquincola</taxon>
    </lineage>
</organism>
<dbReference type="InterPro" id="IPR016208">
    <property type="entry name" value="Ald_Oxase/xanthine_DH-like"/>
</dbReference>
<dbReference type="Pfam" id="PF02738">
    <property type="entry name" value="MoCoBD_1"/>
    <property type="match status" value="1"/>
</dbReference>
<gene>
    <name evidence="5" type="ORF">V4F39_22105</name>
</gene>
<dbReference type="InterPro" id="IPR000674">
    <property type="entry name" value="Ald_Oxase/Xan_DH_a/b"/>
</dbReference>
<dbReference type="SUPFAM" id="SSF54665">
    <property type="entry name" value="CO dehydrogenase molybdoprotein N-domain-like"/>
    <property type="match status" value="1"/>
</dbReference>
<sequence>MNALTPPALLRPETPASAQGIGERVQRKEDRRLLLGRGQFVGDIRMPDMLDVAFVRAPLAHARLNGITKPEGLENMVYTMADLAGVKPILAASSLPGFKRSVQHPLAHGKVRHVGELVAACVAPNRARAEDIAARVEVDYAELPVLADMHAAMEAPTRLHDDWSDNVFAETRVDRRVAEGSAPTRTLRRQLRTSRQCMMPLEGRAVLCWWDHRLDQLVMYSAAQLPHINRTGLAGCLGLDQGQIRVISPDVGGGFGYKGILLPEEICCAWLARHLGRPVRWLEDRREQLSANANCREHAYDIAVEVEADGRLVGIECDAVVDSGAYSSYPFSACLEAAQIGSILPGPYVMDYFRCRTRSAATNKPPILPYRGVARTGVCFALELMLDAAARELGIEPFELRSKSLVPASAMPYTNITHKLFDSGNYQAAMDQAVAALDWTGWRQRQQAAHTPRADGNPATKRIGLGLAVFCEQGAHGTSVYHGWGIPMVPGYEQCAARFTPDGVLELRIGAHSHGQGMETSMAQVAHSVLGIGIEQVRLVHGDTAQSPYSTGTWGSRCAVMSGGAVGTACQALADRMRAMAAVLLGAPAESLRLEGGRFATADGTAALTLTEIAYIWYRAPQKIPPGIEPGGLEVVAGYKTQPDTGTFSYACHACAVEVDTATGQVRLLDYAICEDGGVLLNPLIVEGQLIGGLAQGIGTALYEEMPFDAEGQPLASTMADYLLPGAGEMPPLKVLHMETPSPHSLFGQKGIGEGGAIAPPAAIINAVNDALFALGAELTECPASPERVLAALASASAAGARA</sequence>
<dbReference type="Pfam" id="PF01315">
    <property type="entry name" value="Ald_Xan_dh_C"/>
    <property type="match status" value="1"/>
</dbReference>
<proteinExistence type="predicted"/>
<evidence type="ECO:0000256" key="2">
    <source>
        <dbReference type="ARBA" id="ARBA00023002"/>
    </source>
</evidence>
<dbReference type="GO" id="GO:0016491">
    <property type="term" value="F:oxidoreductase activity"/>
    <property type="evidence" value="ECO:0007669"/>
    <property type="project" value="UniProtKB-KW"/>
</dbReference>
<keyword evidence="6" id="KW-1185">Reference proteome</keyword>
<evidence type="ECO:0000259" key="4">
    <source>
        <dbReference type="SMART" id="SM01008"/>
    </source>
</evidence>
<evidence type="ECO:0000313" key="5">
    <source>
        <dbReference type="EMBL" id="MEF7616623.1"/>
    </source>
</evidence>
<feature type="region of interest" description="Disordered" evidence="3">
    <location>
        <begin position="1"/>
        <end position="24"/>
    </location>
</feature>
<dbReference type="Gene3D" id="3.90.1170.50">
    <property type="entry name" value="Aldehyde oxidase/xanthine dehydrogenase, a/b hammerhead"/>
    <property type="match status" value="1"/>
</dbReference>
<feature type="domain" description="Aldehyde oxidase/xanthine dehydrogenase a/b hammerhead" evidence="4">
    <location>
        <begin position="35"/>
        <end position="144"/>
    </location>
</feature>
<name>A0AAW9QKE6_9BURK</name>
<dbReference type="InterPro" id="IPR008274">
    <property type="entry name" value="AldOxase/xan_DH_MoCoBD1"/>
</dbReference>
<dbReference type="PANTHER" id="PTHR11908">
    <property type="entry name" value="XANTHINE DEHYDROGENASE"/>
    <property type="match status" value="1"/>
</dbReference>
<dbReference type="InterPro" id="IPR046867">
    <property type="entry name" value="AldOxase/xan_DH_MoCoBD2"/>
</dbReference>